<evidence type="ECO:0000259" key="2">
    <source>
        <dbReference type="Pfam" id="PF20033"/>
    </source>
</evidence>
<protein>
    <submittedName>
        <fullName evidence="3">DUF6438 domain-containing protein</fullName>
    </submittedName>
</protein>
<gene>
    <name evidence="3" type="ORF">L1F33_11465</name>
</gene>
<sequence>MQNRILAALALAPLAACATVPALEAGAERISFSAEPCYGFCPAFEVTAGADGEGRYEGRSSVKVTGARQFSVTPEEFAAFRDRLAPYRPAQDVRYDHENCDAPLATDMPAVQVIWREANGRSTTLDWYMGCAQPGLAENREAIYGAWRELPLEELVGADSERQGYARP</sequence>
<dbReference type="Pfam" id="PF20033">
    <property type="entry name" value="DUF6438"/>
    <property type="match status" value="1"/>
</dbReference>
<reference evidence="3" key="1">
    <citation type="submission" date="2022-02" db="EMBL/GenBank/DDBJ databases">
        <title>Qipengyuania spongiae sp. nov., isolated from marine sponge.</title>
        <authorList>
            <person name="Li Z."/>
            <person name="Zhang M."/>
        </authorList>
    </citation>
    <scope>NUCLEOTIDE SEQUENCE</scope>
    <source>
        <strain evidence="3">PHS-Z21</strain>
    </source>
</reference>
<dbReference type="Proteomes" id="UP001065265">
    <property type="component" value="Chromosome"/>
</dbReference>
<accession>A0ABY5T0S8</accession>
<proteinExistence type="predicted"/>
<evidence type="ECO:0000313" key="3">
    <source>
        <dbReference type="EMBL" id="UVI38856.1"/>
    </source>
</evidence>
<feature type="chain" id="PRO_5047233690" evidence="1">
    <location>
        <begin position="19"/>
        <end position="168"/>
    </location>
</feature>
<organism evidence="3 4">
    <name type="scientific">Qipengyuania spongiae</name>
    <dbReference type="NCBI Taxonomy" id="2909673"/>
    <lineage>
        <taxon>Bacteria</taxon>
        <taxon>Pseudomonadati</taxon>
        <taxon>Pseudomonadota</taxon>
        <taxon>Alphaproteobacteria</taxon>
        <taxon>Sphingomonadales</taxon>
        <taxon>Erythrobacteraceae</taxon>
        <taxon>Qipengyuania</taxon>
    </lineage>
</organism>
<evidence type="ECO:0000313" key="4">
    <source>
        <dbReference type="Proteomes" id="UP001065265"/>
    </source>
</evidence>
<feature type="signal peptide" evidence="1">
    <location>
        <begin position="1"/>
        <end position="18"/>
    </location>
</feature>
<evidence type="ECO:0000256" key="1">
    <source>
        <dbReference type="SAM" id="SignalP"/>
    </source>
</evidence>
<keyword evidence="1" id="KW-0732">Signal</keyword>
<dbReference type="InterPro" id="IPR045497">
    <property type="entry name" value="DUF6438"/>
</dbReference>
<keyword evidence="4" id="KW-1185">Reference proteome</keyword>
<name>A0ABY5T0S8_9SPHN</name>
<dbReference type="EMBL" id="CP092471">
    <property type="protein sequence ID" value="UVI38856.1"/>
    <property type="molecule type" value="Genomic_DNA"/>
</dbReference>
<feature type="domain" description="DUF6438" evidence="2">
    <location>
        <begin position="29"/>
        <end position="139"/>
    </location>
</feature>
<dbReference type="RefSeq" id="WP_265558038.1">
    <property type="nucleotide sequence ID" value="NZ_CP092471.1"/>
</dbReference>